<proteinExistence type="predicted"/>
<accession>A0ACC2U1U6</accession>
<keyword evidence="2" id="KW-1185">Reference proteome</keyword>
<gene>
    <name evidence="1" type="ORF">DSO57_1020933</name>
</gene>
<dbReference type="Proteomes" id="UP001165960">
    <property type="component" value="Unassembled WGS sequence"/>
</dbReference>
<evidence type="ECO:0000313" key="2">
    <source>
        <dbReference type="Proteomes" id="UP001165960"/>
    </source>
</evidence>
<protein>
    <submittedName>
        <fullName evidence="1">Uncharacterized protein</fullName>
    </submittedName>
</protein>
<organism evidence="1 2">
    <name type="scientific">Entomophthora muscae</name>
    <dbReference type="NCBI Taxonomy" id="34485"/>
    <lineage>
        <taxon>Eukaryota</taxon>
        <taxon>Fungi</taxon>
        <taxon>Fungi incertae sedis</taxon>
        <taxon>Zoopagomycota</taxon>
        <taxon>Entomophthoromycotina</taxon>
        <taxon>Entomophthoromycetes</taxon>
        <taxon>Entomophthorales</taxon>
        <taxon>Entomophthoraceae</taxon>
        <taxon>Entomophthora</taxon>
    </lineage>
</organism>
<sequence length="119" mass="13115">MVILTTFSLAEAVVINIGTYCSLAAGLLYLLISAPFFYWPLVTRYPDEWCSLTVPWYMMSPGLVAASLPLLNSESLPPPSEITPEICKIECEAIYAADFLTLNQIRAFIIMPGPKGQPI</sequence>
<comment type="caution">
    <text evidence="1">The sequence shown here is derived from an EMBL/GenBank/DDBJ whole genome shotgun (WGS) entry which is preliminary data.</text>
</comment>
<evidence type="ECO:0000313" key="1">
    <source>
        <dbReference type="EMBL" id="KAJ9080808.1"/>
    </source>
</evidence>
<name>A0ACC2U1U6_9FUNG</name>
<reference evidence="1" key="1">
    <citation type="submission" date="2022-04" db="EMBL/GenBank/DDBJ databases">
        <title>Genome of the entomopathogenic fungus Entomophthora muscae.</title>
        <authorList>
            <person name="Elya C."/>
            <person name="Lovett B.R."/>
            <person name="Lee E."/>
            <person name="Macias A.M."/>
            <person name="Hajek A.E."/>
            <person name="De Bivort B.L."/>
            <person name="Kasson M.T."/>
            <person name="De Fine Licht H.H."/>
            <person name="Stajich J.E."/>
        </authorList>
    </citation>
    <scope>NUCLEOTIDE SEQUENCE</scope>
    <source>
        <strain evidence="1">Berkeley</strain>
    </source>
</reference>
<dbReference type="EMBL" id="QTSX02001520">
    <property type="protein sequence ID" value="KAJ9080808.1"/>
    <property type="molecule type" value="Genomic_DNA"/>
</dbReference>